<dbReference type="Proteomes" id="UP000789570">
    <property type="component" value="Unassembled WGS sequence"/>
</dbReference>
<reference evidence="1" key="1">
    <citation type="submission" date="2021-06" db="EMBL/GenBank/DDBJ databases">
        <authorList>
            <person name="Kallberg Y."/>
            <person name="Tangrot J."/>
            <person name="Rosling A."/>
        </authorList>
    </citation>
    <scope>NUCLEOTIDE SEQUENCE</scope>
    <source>
        <strain evidence="1">UK204</strain>
    </source>
</reference>
<proteinExistence type="predicted"/>
<keyword evidence="2" id="KW-1185">Reference proteome</keyword>
<evidence type="ECO:0000313" key="2">
    <source>
        <dbReference type="Proteomes" id="UP000789570"/>
    </source>
</evidence>
<name>A0A9N9AR12_9GLOM</name>
<sequence>MNIDSGYWDDLKNDNFGETLDERFLYILCNDYERYEDMVVSNKLNKEVNAEFYQERLDALLKSKKIQLEKLIQIHAKEIKILINGGHSNPSQHDQGKEKIGTMKDVADAIKRKIIIKDDDPIIGRDELYRQYYAELDQIKERQEKELRDYLAFYNREQEYFERCMIKVKKNDEIAFSAVSSSNDDTSNNNLGLMKFRAEYNSIPNVHKSSKVTFVTLEDSTSVKVEPASYGI</sequence>
<evidence type="ECO:0000313" key="1">
    <source>
        <dbReference type="EMBL" id="CAG8537007.1"/>
    </source>
</evidence>
<protein>
    <submittedName>
        <fullName evidence="1">13318_t:CDS:1</fullName>
    </submittedName>
</protein>
<comment type="caution">
    <text evidence="1">The sequence shown here is derived from an EMBL/GenBank/DDBJ whole genome shotgun (WGS) entry which is preliminary data.</text>
</comment>
<dbReference type="OrthoDB" id="2336529at2759"/>
<organism evidence="1 2">
    <name type="scientific">Funneliformis caledonium</name>
    <dbReference type="NCBI Taxonomy" id="1117310"/>
    <lineage>
        <taxon>Eukaryota</taxon>
        <taxon>Fungi</taxon>
        <taxon>Fungi incertae sedis</taxon>
        <taxon>Mucoromycota</taxon>
        <taxon>Glomeromycotina</taxon>
        <taxon>Glomeromycetes</taxon>
        <taxon>Glomerales</taxon>
        <taxon>Glomeraceae</taxon>
        <taxon>Funneliformis</taxon>
    </lineage>
</organism>
<dbReference type="AlphaFoldDB" id="A0A9N9AR12"/>
<dbReference type="EMBL" id="CAJVPQ010001183">
    <property type="protein sequence ID" value="CAG8537007.1"/>
    <property type="molecule type" value="Genomic_DNA"/>
</dbReference>
<accession>A0A9N9AR12</accession>
<gene>
    <name evidence="1" type="ORF">FCALED_LOCUS5454</name>
</gene>